<keyword evidence="2 5" id="KW-0521">NADP</keyword>
<evidence type="ECO:0000313" key="11">
    <source>
        <dbReference type="EMBL" id="PVZ95585.1"/>
    </source>
</evidence>
<dbReference type="SUPFAM" id="SSF51735">
    <property type="entry name" value="NAD(P)-binding Rossmann-fold domains"/>
    <property type="match status" value="1"/>
</dbReference>
<dbReference type="GO" id="GO:0004735">
    <property type="term" value="F:pyrroline-5-carboxylate reductase activity"/>
    <property type="evidence" value="ECO:0007669"/>
    <property type="project" value="UniProtKB-UniRule"/>
</dbReference>
<dbReference type="AlphaFoldDB" id="A0A2V1HSK7"/>
<dbReference type="HAMAP" id="MF_01925">
    <property type="entry name" value="P5C_reductase"/>
    <property type="match status" value="1"/>
</dbReference>
<keyword evidence="5" id="KW-0963">Cytoplasm</keyword>
<dbReference type="UniPathway" id="UPA00098">
    <property type="reaction ID" value="UER00361"/>
</dbReference>
<evidence type="ECO:0000259" key="10">
    <source>
        <dbReference type="Pfam" id="PF14748"/>
    </source>
</evidence>
<proteinExistence type="inferred from homology"/>
<dbReference type="PIRSF" id="PIRSF000193">
    <property type="entry name" value="Pyrrol-5-carb_rd"/>
    <property type="match status" value="1"/>
</dbReference>
<feature type="binding site" evidence="7">
    <location>
        <position position="43"/>
    </location>
    <ligand>
        <name>NADP(+)</name>
        <dbReference type="ChEBI" id="CHEBI:58349"/>
    </ligand>
</feature>
<feature type="binding site" evidence="7">
    <location>
        <position position="69"/>
    </location>
    <ligand>
        <name>NADPH</name>
        <dbReference type="ChEBI" id="CHEBI:57783"/>
    </ligand>
</feature>
<dbReference type="Pfam" id="PF03807">
    <property type="entry name" value="F420_oxidored"/>
    <property type="match status" value="1"/>
</dbReference>
<evidence type="ECO:0000256" key="6">
    <source>
        <dbReference type="NCBIfam" id="TIGR00112"/>
    </source>
</evidence>
<name>A0A2V1HSK7_9MICO</name>
<evidence type="ECO:0000256" key="1">
    <source>
        <dbReference type="ARBA" id="ARBA00005525"/>
    </source>
</evidence>
<dbReference type="InterPro" id="IPR028939">
    <property type="entry name" value="P5C_Rdtase_cat_N"/>
</dbReference>
<dbReference type="InterPro" id="IPR008927">
    <property type="entry name" value="6-PGluconate_DH-like_C_sf"/>
</dbReference>
<evidence type="ECO:0000313" key="12">
    <source>
        <dbReference type="Proteomes" id="UP000244893"/>
    </source>
</evidence>
<keyword evidence="5 8" id="KW-0641">Proline biosynthesis</keyword>
<organism evidence="11 12">
    <name type="scientific">Amnibacterium flavum</name>
    <dbReference type="NCBI Taxonomy" id="2173173"/>
    <lineage>
        <taxon>Bacteria</taxon>
        <taxon>Bacillati</taxon>
        <taxon>Actinomycetota</taxon>
        <taxon>Actinomycetes</taxon>
        <taxon>Micrococcales</taxon>
        <taxon>Microbacteriaceae</taxon>
        <taxon>Amnibacterium</taxon>
    </lineage>
</organism>
<evidence type="ECO:0000256" key="8">
    <source>
        <dbReference type="RuleBase" id="RU003903"/>
    </source>
</evidence>
<feature type="binding site" evidence="7">
    <location>
        <begin position="82"/>
        <end position="85"/>
    </location>
    <ligand>
        <name>NADP(+)</name>
        <dbReference type="ChEBI" id="CHEBI:58349"/>
    </ligand>
</feature>
<sequence>MQDSPDVSLPHVAILGAGSMGGAILAGLTAPGVSVDSGIAVTTRSRSSAERVTADGVTVLTTDDDADANRAAVRGAKVVVLAVKPVGIAALASEIADALDSDAIVVSVAAGIPTSRIEAELPAGTAVVRAMPNTPATIGLGVTGLSAGSAVEPGALELVERVFSTMGAVHVIDEDRQDALTSVSGSGPAYVFYFIEQLAAAARARGLDPELADALARETVHGAAALAASSDLDAAELRRRVTSPNGTTERGVAVLEARDLASTLDAATAAAAARSAEITASLS</sequence>
<dbReference type="Gene3D" id="1.10.3730.10">
    <property type="entry name" value="ProC C-terminal domain-like"/>
    <property type="match status" value="1"/>
</dbReference>
<dbReference type="PROSITE" id="PS00521">
    <property type="entry name" value="P5CR"/>
    <property type="match status" value="1"/>
</dbReference>
<dbReference type="FunFam" id="1.10.3730.10:FF:000001">
    <property type="entry name" value="Pyrroline-5-carboxylate reductase"/>
    <property type="match status" value="1"/>
</dbReference>
<keyword evidence="5 8" id="KW-0028">Amino-acid biosynthesis</keyword>
<comment type="catalytic activity">
    <reaction evidence="5">
        <text>L-proline + NAD(+) = (S)-1-pyrroline-5-carboxylate + NADH + 2 H(+)</text>
        <dbReference type="Rhea" id="RHEA:14105"/>
        <dbReference type="ChEBI" id="CHEBI:15378"/>
        <dbReference type="ChEBI" id="CHEBI:17388"/>
        <dbReference type="ChEBI" id="CHEBI:57540"/>
        <dbReference type="ChEBI" id="CHEBI:57945"/>
        <dbReference type="ChEBI" id="CHEBI:60039"/>
        <dbReference type="EC" id="1.5.1.2"/>
    </reaction>
</comment>
<dbReference type="SUPFAM" id="SSF48179">
    <property type="entry name" value="6-phosphogluconate dehydrogenase C-terminal domain-like"/>
    <property type="match status" value="1"/>
</dbReference>
<comment type="catalytic activity">
    <reaction evidence="5 8">
        <text>L-proline + NADP(+) = (S)-1-pyrroline-5-carboxylate + NADPH + 2 H(+)</text>
        <dbReference type="Rhea" id="RHEA:14109"/>
        <dbReference type="ChEBI" id="CHEBI:15378"/>
        <dbReference type="ChEBI" id="CHEBI:17388"/>
        <dbReference type="ChEBI" id="CHEBI:57783"/>
        <dbReference type="ChEBI" id="CHEBI:58349"/>
        <dbReference type="ChEBI" id="CHEBI:60039"/>
        <dbReference type="EC" id="1.5.1.2"/>
    </reaction>
</comment>
<dbReference type="InterPro" id="IPR029036">
    <property type="entry name" value="P5CR_dimer"/>
</dbReference>
<accession>A0A2V1HSK7</accession>
<keyword evidence="3 5" id="KW-0560">Oxidoreductase</keyword>
<evidence type="ECO:0000256" key="3">
    <source>
        <dbReference type="ARBA" id="ARBA00023002"/>
    </source>
</evidence>
<comment type="subcellular location">
    <subcellularLocation>
        <location evidence="5">Cytoplasm</location>
    </subcellularLocation>
</comment>
<dbReference type="EC" id="1.5.1.2" evidence="5 6"/>
<dbReference type="InterPro" id="IPR036291">
    <property type="entry name" value="NAD(P)-bd_dom_sf"/>
</dbReference>
<dbReference type="GO" id="GO:0005737">
    <property type="term" value="C:cytoplasm"/>
    <property type="evidence" value="ECO:0007669"/>
    <property type="project" value="UniProtKB-SubCell"/>
</dbReference>
<comment type="similarity">
    <text evidence="1 5 8">Belongs to the pyrroline-5-carboxylate reductase family.</text>
</comment>
<feature type="domain" description="Pyrroline-5-carboxylate reductase dimerisation" evidence="10">
    <location>
        <begin position="174"/>
        <end position="277"/>
    </location>
</feature>
<evidence type="ECO:0000256" key="4">
    <source>
        <dbReference type="ARBA" id="ARBA00058118"/>
    </source>
</evidence>
<dbReference type="EMBL" id="QEOP01000001">
    <property type="protein sequence ID" value="PVZ95585.1"/>
    <property type="molecule type" value="Genomic_DNA"/>
</dbReference>
<reference evidence="11 12" key="1">
    <citation type="submission" date="2018-05" db="EMBL/GenBank/DDBJ databases">
        <title>Amnibacterium sp. M8JJ-5, whole genome shotgun sequence.</title>
        <authorList>
            <person name="Tuo L."/>
        </authorList>
    </citation>
    <scope>NUCLEOTIDE SEQUENCE [LARGE SCALE GENOMIC DNA]</scope>
    <source>
        <strain evidence="11 12">M8JJ-5</strain>
    </source>
</reference>
<evidence type="ECO:0000256" key="2">
    <source>
        <dbReference type="ARBA" id="ARBA00022857"/>
    </source>
</evidence>
<comment type="function">
    <text evidence="4 5">Catalyzes the reduction of 1-pyrroline-5-carboxylate (PCA) to L-proline.</text>
</comment>
<evidence type="ECO:0000256" key="7">
    <source>
        <dbReference type="PIRSR" id="PIRSR000193-1"/>
    </source>
</evidence>
<dbReference type="PANTHER" id="PTHR11645:SF0">
    <property type="entry name" value="PYRROLINE-5-CARBOXYLATE REDUCTASE 3"/>
    <property type="match status" value="1"/>
</dbReference>
<dbReference type="InterPro" id="IPR000304">
    <property type="entry name" value="Pyrroline-COOH_reductase"/>
</dbReference>
<protein>
    <recommendedName>
        <fullName evidence="5 6">Pyrroline-5-carboxylate reductase</fullName>
        <shortName evidence="5">P5C reductase</shortName>
        <shortName evidence="5">P5CR</shortName>
        <ecNumber evidence="5 6">1.5.1.2</ecNumber>
    </recommendedName>
    <alternativeName>
        <fullName evidence="5">PCA reductase</fullName>
    </alternativeName>
</protein>
<gene>
    <name evidence="5" type="primary">proC</name>
    <name evidence="11" type="ORF">DDQ50_03565</name>
</gene>
<dbReference type="InterPro" id="IPR053790">
    <property type="entry name" value="P5CR-like_CS"/>
</dbReference>
<dbReference type="NCBIfam" id="TIGR00112">
    <property type="entry name" value="proC"/>
    <property type="match status" value="1"/>
</dbReference>
<evidence type="ECO:0000256" key="5">
    <source>
        <dbReference type="HAMAP-Rule" id="MF_01925"/>
    </source>
</evidence>
<dbReference type="Pfam" id="PF14748">
    <property type="entry name" value="P5CR_dimer"/>
    <property type="match status" value="1"/>
</dbReference>
<evidence type="ECO:0000259" key="9">
    <source>
        <dbReference type="Pfam" id="PF03807"/>
    </source>
</evidence>
<dbReference type="Gene3D" id="3.40.50.720">
    <property type="entry name" value="NAD(P)-binding Rossmann-like Domain"/>
    <property type="match status" value="1"/>
</dbReference>
<comment type="caution">
    <text evidence="11">The sequence shown here is derived from an EMBL/GenBank/DDBJ whole genome shotgun (WGS) entry which is preliminary data.</text>
</comment>
<dbReference type="PANTHER" id="PTHR11645">
    <property type="entry name" value="PYRROLINE-5-CARBOXYLATE REDUCTASE"/>
    <property type="match status" value="1"/>
</dbReference>
<dbReference type="GO" id="GO:0055129">
    <property type="term" value="P:L-proline biosynthetic process"/>
    <property type="evidence" value="ECO:0007669"/>
    <property type="project" value="UniProtKB-UniRule"/>
</dbReference>
<keyword evidence="12" id="KW-1185">Reference proteome</keyword>
<comment type="pathway">
    <text evidence="5 8">Amino-acid biosynthesis; L-proline biosynthesis; L-proline from L-glutamate 5-semialdehyde: step 1/1.</text>
</comment>
<dbReference type="Proteomes" id="UP000244893">
    <property type="component" value="Unassembled WGS sequence"/>
</dbReference>
<feature type="domain" description="Pyrroline-5-carboxylate reductase catalytic N-terminal" evidence="9">
    <location>
        <begin position="12"/>
        <end position="111"/>
    </location>
</feature>
<dbReference type="OrthoDB" id="9805754at2"/>
<feature type="binding site" evidence="7">
    <location>
        <begin position="15"/>
        <end position="20"/>
    </location>
    <ligand>
        <name>NADP(+)</name>
        <dbReference type="ChEBI" id="CHEBI:58349"/>
    </ligand>
</feature>